<evidence type="ECO:0000256" key="7">
    <source>
        <dbReference type="RuleBase" id="RU363032"/>
    </source>
</evidence>
<sequence>MIALILRRVLAGVAVMWVAATLTFAALRGVRGDPVAAVLGPGALVTPEVRAQIVSEYGFDQPLVVQYLRWLSRLVSGDLGWSYQLGQPVTEVLRGQLGPTAELAIAATITAVLAAVVLALLTAGRGRTTRSLASMAELSAVSVPTFWLGLVALTFFSFRWQLFPATGAGSLSALILPAVVLAVPVAGVLTQVLREGLETALAQPFALSVRMRGIGPVALIGRHALRHACISLATMTGWVLGSLFGGAVLTETVFARPGLGRVLLSAITSRDLPVVTAVVLLVAAAFTVINLLVDLAYLAIDPRLRRRTA</sequence>
<feature type="transmembrane region" description="Helical" evidence="7">
    <location>
        <begin position="103"/>
        <end position="123"/>
    </location>
</feature>
<evidence type="ECO:0000259" key="8">
    <source>
        <dbReference type="PROSITE" id="PS50928"/>
    </source>
</evidence>
<evidence type="ECO:0000256" key="4">
    <source>
        <dbReference type="ARBA" id="ARBA00022692"/>
    </source>
</evidence>
<dbReference type="GO" id="GO:0005886">
    <property type="term" value="C:plasma membrane"/>
    <property type="evidence" value="ECO:0007669"/>
    <property type="project" value="UniProtKB-SubCell"/>
</dbReference>
<feature type="transmembrane region" description="Helical" evidence="7">
    <location>
        <begin position="232"/>
        <end position="254"/>
    </location>
</feature>
<dbReference type="OrthoDB" id="9809425at2"/>
<comment type="caution">
    <text evidence="9">The sequence shown here is derived from an EMBL/GenBank/DDBJ whole genome shotgun (WGS) entry which is preliminary data.</text>
</comment>
<proteinExistence type="inferred from homology"/>
<evidence type="ECO:0000256" key="1">
    <source>
        <dbReference type="ARBA" id="ARBA00004651"/>
    </source>
</evidence>
<dbReference type="SUPFAM" id="SSF161098">
    <property type="entry name" value="MetI-like"/>
    <property type="match status" value="1"/>
</dbReference>
<dbReference type="EMBL" id="PYBV01000062">
    <property type="protein sequence ID" value="PYC63414.1"/>
    <property type="molecule type" value="Genomic_DNA"/>
</dbReference>
<dbReference type="Pfam" id="PF00528">
    <property type="entry name" value="BPD_transp_1"/>
    <property type="match status" value="1"/>
</dbReference>
<dbReference type="PANTHER" id="PTHR43163">
    <property type="entry name" value="DIPEPTIDE TRANSPORT SYSTEM PERMEASE PROTEIN DPPB-RELATED"/>
    <property type="match status" value="1"/>
</dbReference>
<evidence type="ECO:0000256" key="3">
    <source>
        <dbReference type="ARBA" id="ARBA00022475"/>
    </source>
</evidence>
<accession>A0A318NAA5</accession>
<name>A0A318NAA5_9ACTN</name>
<keyword evidence="2 7" id="KW-0813">Transport</keyword>
<dbReference type="PANTHER" id="PTHR43163:SF6">
    <property type="entry name" value="DIPEPTIDE TRANSPORT SYSTEM PERMEASE PROTEIN DPPB-RELATED"/>
    <property type="match status" value="1"/>
</dbReference>
<dbReference type="AlphaFoldDB" id="A0A318NAA5"/>
<keyword evidence="4 7" id="KW-0812">Transmembrane</keyword>
<evidence type="ECO:0000256" key="2">
    <source>
        <dbReference type="ARBA" id="ARBA00022448"/>
    </source>
</evidence>
<comment type="subcellular location">
    <subcellularLocation>
        <location evidence="1 7">Cell membrane</location>
        <topology evidence="1 7">Multi-pass membrane protein</topology>
    </subcellularLocation>
</comment>
<evidence type="ECO:0000313" key="10">
    <source>
        <dbReference type="Proteomes" id="UP000248333"/>
    </source>
</evidence>
<dbReference type="Gene3D" id="1.10.3720.10">
    <property type="entry name" value="MetI-like"/>
    <property type="match status" value="1"/>
</dbReference>
<keyword evidence="10" id="KW-1185">Reference proteome</keyword>
<keyword evidence="6 7" id="KW-0472">Membrane</keyword>
<dbReference type="Proteomes" id="UP000248333">
    <property type="component" value="Unassembled WGS sequence"/>
</dbReference>
<comment type="similarity">
    <text evidence="7">Belongs to the binding-protein-dependent transport system permease family.</text>
</comment>
<feature type="transmembrane region" description="Helical" evidence="7">
    <location>
        <begin position="135"/>
        <end position="158"/>
    </location>
</feature>
<dbReference type="Pfam" id="PF19300">
    <property type="entry name" value="BPD_transp_1_N"/>
    <property type="match status" value="1"/>
</dbReference>
<dbReference type="InterPro" id="IPR000515">
    <property type="entry name" value="MetI-like"/>
</dbReference>
<organism evidence="9 10">
    <name type="scientific">Micromonospora arborensis</name>
    <dbReference type="NCBI Taxonomy" id="2116518"/>
    <lineage>
        <taxon>Bacteria</taxon>
        <taxon>Bacillati</taxon>
        <taxon>Actinomycetota</taxon>
        <taxon>Actinomycetes</taxon>
        <taxon>Micromonosporales</taxon>
        <taxon>Micromonosporaceae</taxon>
        <taxon>Micromonospora</taxon>
    </lineage>
</organism>
<feature type="domain" description="ABC transmembrane type-1" evidence="8">
    <location>
        <begin position="97"/>
        <end position="293"/>
    </location>
</feature>
<dbReference type="GO" id="GO:0071916">
    <property type="term" value="F:dipeptide transmembrane transporter activity"/>
    <property type="evidence" value="ECO:0007669"/>
    <property type="project" value="TreeGrafter"/>
</dbReference>
<keyword evidence="3" id="KW-1003">Cell membrane</keyword>
<dbReference type="InterPro" id="IPR035906">
    <property type="entry name" value="MetI-like_sf"/>
</dbReference>
<evidence type="ECO:0000256" key="6">
    <source>
        <dbReference type="ARBA" id="ARBA00023136"/>
    </source>
</evidence>
<feature type="transmembrane region" description="Helical" evidence="7">
    <location>
        <begin position="274"/>
        <end position="300"/>
    </location>
</feature>
<gene>
    <name evidence="9" type="ORF">C7C45_31725</name>
</gene>
<dbReference type="RefSeq" id="WP_110568411.1">
    <property type="nucleotide sequence ID" value="NZ_PYBV01000062.1"/>
</dbReference>
<feature type="transmembrane region" description="Helical" evidence="7">
    <location>
        <begin position="170"/>
        <end position="189"/>
    </location>
</feature>
<reference evidence="9 10" key="1">
    <citation type="submission" date="2018-03" db="EMBL/GenBank/DDBJ databases">
        <title>Bioinformatic expansion and discovery of thiopeptide antibiotics.</title>
        <authorList>
            <person name="Schwalen C.J."/>
            <person name="Hudson G.A."/>
            <person name="Mitchell D.A."/>
        </authorList>
    </citation>
    <scope>NUCLEOTIDE SEQUENCE [LARGE SCALE GENOMIC DNA]</scope>
    <source>
        <strain evidence="9 10">NRRL 8041</strain>
    </source>
</reference>
<dbReference type="PROSITE" id="PS50928">
    <property type="entry name" value="ABC_TM1"/>
    <property type="match status" value="1"/>
</dbReference>
<evidence type="ECO:0000256" key="5">
    <source>
        <dbReference type="ARBA" id="ARBA00022989"/>
    </source>
</evidence>
<protein>
    <submittedName>
        <fullName evidence="9">ABC transporter permease</fullName>
    </submittedName>
</protein>
<keyword evidence="5 7" id="KW-1133">Transmembrane helix</keyword>
<evidence type="ECO:0000313" key="9">
    <source>
        <dbReference type="EMBL" id="PYC63414.1"/>
    </source>
</evidence>
<dbReference type="InterPro" id="IPR045621">
    <property type="entry name" value="BPD_transp_1_N"/>
</dbReference>